<dbReference type="SUPFAM" id="SSF101751">
    <property type="entry name" value="Hydrophobin II, HfbII"/>
    <property type="match status" value="1"/>
</dbReference>
<evidence type="ECO:0000313" key="4">
    <source>
        <dbReference type="Proteomes" id="UP000053424"/>
    </source>
</evidence>
<evidence type="ECO:0000313" key="3">
    <source>
        <dbReference type="EMBL" id="KIM42519.1"/>
    </source>
</evidence>
<dbReference type="CDD" id="cd23508">
    <property type="entry name" value="hydrophobin_II"/>
    <property type="match status" value="1"/>
</dbReference>
<dbReference type="STRING" id="686832.A0A0C3CE82"/>
<sequence>MPASEDANVNYARGGSAPLCGATTASNAVCCATAVLGAASLDCVTPSTVPKDIPDFKKICASSGQQAQCCLLVVAGQGVLCSNPV</sequence>
<evidence type="ECO:0008006" key="5">
    <source>
        <dbReference type="Google" id="ProtNLM"/>
    </source>
</evidence>
<dbReference type="OrthoDB" id="4500971at2759"/>
<dbReference type="AlphaFoldDB" id="A0A0C3CE82"/>
<dbReference type="HOGENOM" id="CLU_141181_2_1_1"/>
<accession>A0A0C3CE82</accession>
<dbReference type="GO" id="GO:0005576">
    <property type="term" value="C:extracellular region"/>
    <property type="evidence" value="ECO:0007669"/>
    <property type="project" value="InterPro"/>
</dbReference>
<protein>
    <recommendedName>
        <fullName evidence="5">Hydrophobin</fullName>
    </recommendedName>
</protein>
<dbReference type="EMBL" id="KN831777">
    <property type="protein sequence ID" value="KIM42519.1"/>
    <property type="molecule type" value="Genomic_DNA"/>
</dbReference>
<evidence type="ECO:0000256" key="1">
    <source>
        <dbReference type="ARBA" id="ARBA00009576"/>
    </source>
</evidence>
<evidence type="ECO:0000256" key="2">
    <source>
        <dbReference type="ARBA" id="ARBA00023157"/>
    </source>
</evidence>
<reference evidence="4" key="2">
    <citation type="submission" date="2015-01" db="EMBL/GenBank/DDBJ databases">
        <title>Evolutionary Origins and Diversification of the Mycorrhizal Mutualists.</title>
        <authorList>
            <consortium name="DOE Joint Genome Institute"/>
            <consortium name="Mycorrhizal Genomics Consortium"/>
            <person name="Kohler A."/>
            <person name="Kuo A."/>
            <person name="Nagy L.G."/>
            <person name="Floudas D."/>
            <person name="Copeland A."/>
            <person name="Barry K.W."/>
            <person name="Cichocki N."/>
            <person name="Veneault-Fourrey C."/>
            <person name="LaButti K."/>
            <person name="Lindquist E.A."/>
            <person name="Lipzen A."/>
            <person name="Lundell T."/>
            <person name="Morin E."/>
            <person name="Murat C."/>
            <person name="Riley R."/>
            <person name="Ohm R."/>
            <person name="Sun H."/>
            <person name="Tunlid A."/>
            <person name="Henrissat B."/>
            <person name="Grigoriev I.V."/>
            <person name="Hibbett D.S."/>
            <person name="Martin F."/>
        </authorList>
    </citation>
    <scope>NUCLEOTIDE SEQUENCE [LARGE SCALE GENOMIC DNA]</scope>
    <source>
        <strain evidence="4">h7</strain>
    </source>
</reference>
<organism evidence="3 4">
    <name type="scientific">Hebeloma cylindrosporum</name>
    <dbReference type="NCBI Taxonomy" id="76867"/>
    <lineage>
        <taxon>Eukaryota</taxon>
        <taxon>Fungi</taxon>
        <taxon>Dikarya</taxon>
        <taxon>Basidiomycota</taxon>
        <taxon>Agaricomycotina</taxon>
        <taxon>Agaricomycetes</taxon>
        <taxon>Agaricomycetidae</taxon>
        <taxon>Agaricales</taxon>
        <taxon>Agaricineae</taxon>
        <taxon>Hymenogastraceae</taxon>
        <taxon>Hebeloma</taxon>
    </lineage>
</organism>
<proteinExistence type="inferred from homology"/>
<dbReference type="PANTHER" id="PTHR42341">
    <property type="entry name" value="HYDROPHOBIN"/>
    <property type="match status" value="1"/>
</dbReference>
<comment type="similarity">
    <text evidence="1">Belongs to the cerato-ulmin hydrophobin family.</text>
</comment>
<dbReference type="Gene3D" id="3.20.120.10">
    <property type="entry name" value="Hydrophobin"/>
    <property type="match status" value="1"/>
</dbReference>
<keyword evidence="2" id="KW-1015">Disulfide bond</keyword>
<dbReference type="PANTHER" id="PTHR42341:SF1">
    <property type="entry name" value="HYDROPHOBIN"/>
    <property type="match status" value="1"/>
</dbReference>
<gene>
    <name evidence="3" type="ORF">M413DRAFT_70208</name>
</gene>
<keyword evidence="4" id="KW-1185">Reference proteome</keyword>
<dbReference type="Proteomes" id="UP000053424">
    <property type="component" value="Unassembled WGS sequence"/>
</dbReference>
<name>A0A0C3CE82_HEBCY</name>
<reference evidence="3 4" key="1">
    <citation type="submission" date="2014-04" db="EMBL/GenBank/DDBJ databases">
        <authorList>
            <consortium name="DOE Joint Genome Institute"/>
            <person name="Kuo A."/>
            <person name="Gay G."/>
            <person name="Dore J."/>
            <person name="Kohler A."/>
            <person name="Nagy L.G."/>
            <person name="Floudas D."/>
            <person name="Copeland A."/>
            <person name="Barry K.W."/>
            <person name="Cichocki N."/>
            <person name="Veneault-Fourrey C."/>
            <person name="LaButti K."/>
            <person name="Lindquist E.A."/>
            <person name="Lipzen A."/>
            <person name="Lundell T."/>
            <person name="Morin E."/>
            <person name="Murat C."/>
            <person name="Sun H."/>
            <person name="Tunlid A."/>
            <person name="Henrissat B."/>
            <person name="Grigoriev I.V."/>
            <person name="Hibbett D.S."/>
            <person name="Martin F."/>
            <person name="Nordberg H.P."/>
            <person name="Cantor M.N."/>
            <person name="Hua S.X."/>
        </authorList>
    </citation>
    <scope>NUCLEOTIDE SEQUENCE [LARGE SCALE GENOMIC DNA]</scope>
    <source>
        <strain evidence="4">h7</strain>
    </source>
</reference>
<dbReference type="InterPro" id="IPR036686">
    <property type="entry name" value="Class_II_Hydrophobin_sf"/>
</dbReference>
<dbReference type="Pfam" id="PF06766">
    <property type="entry name" value="Hydrophobin_2"/>
    <property type="match status" value="1"/>
</dbReference>
<dbReference type="InterPro" id="IPR010636">
    <property type="entry name" value="Class_II_hydrophobin"/>
</dbReference>